<evidence type="ECO:0000256" key="8">
    <source>
        <dbReference type="ARBA" id="ARBA00022679"/>
    </source>
</evidence>
<comment type="caution">
    <text evidence="17">The sequence shown here is derived from an EMBL/GenBank/DDBJ whole genome shotgun (WGS) entry which is preliminary data.</text>
</comment>
<evidence type="ECO:0000256" key="10">
    <source>
        <dbReference type="ARBA" id="ARBA00022884"/>
    </source>
</evidence>
<feature type="compositionally biased region" description="Polar residues" evidence="15">
    <location>
        <begin position="30"/>
        <end position="41"/>
    </location>
</feature>
<dbReference type="InterPro" id="IPR004573">
    <property type="entry name" value="rRNA_ssu_MeTfrase_B"/>
</dbReference>
<keyword evidence="6" id="KW-0698">rRNA processing</keyword>
<dbReference type="InterPro" id="IPR018314">
    <property type="entry name" value="RsmB/NOL1/NOP2-like_CS"/>
</dbReference>
<dbReference type="Gene3D" id="3.30.70.1170">
    <property type="entry name" value="Sun protein, domain 3"/>
    <property type="match status" value="1"/>
</dbReference>
<keyword evidence="5" id="KW-0963">Cytoplasm</keyword>
<dbReference type="SUPFAM" id="SSF48013">
    <property type="entry name" value="NusB-like"/>
    <property type="match status" value="1"/>
</dbReference>
<feature type="active site" description="Nucleophile" evidence="14">
    <location>
        <position position="431"/>
    </location>
</feature>
<comment type="catalytic activity">
    <reaction evidence="13">
        <text>cytidine(967) in 16S rRNA + S-adenosyl-L-methionine = 5-methylcytidine(967) in 16S rRNA + S-adenosyl-L-homocysteine + H(+)</text>
        <dbReference type="Rhea" id="RHEA:42748"/>
        <dbReference type="Rhea" id="RHEA-COMP:10219"/>
        <dbReference type="Rhea" id="RHEA-COMP:10220"/>
        <dbReference type="ChEBI" id="CHEBI:15378"/>
        <dbReference type="ChEBI" id="CHEBI:57856"/>
        <dbReference type="ChEBI" id="CHEBI:59789"/>
        <dbReference type="ChEBI" id="CHEBI:74483"/>
        <dbReference type="ChEBI" id="CHEBI:82748"/>
        <dbReference type="EC" id="2.1.1.176"/>
    </reaction>
</comment>
<evidence type="ECO:0000256" key="2">
    <source>
        <dbReference type="ARBA" id="ARBA00004496"/>
    </source>
</evidence>
<evidence type="ECO:0000313" key="17">
    <source>
        <dbReference type="EMBL" id="MDR6245574.1"/>
    </source>
</evidence>
<dbReference type="GO" id="GO:0008168">
    <property type="term" value="F:methyltransferase activity"/>
    <property type="evidence" value="ECO:0007669"/>
    <property type="project" value="UniProtKB-KW"/>
</dbReference>
<evidence type="ECO:0000259" key="16">
    <source>
        <dbReference type="PROSITE" id="PS51686"/>
    </source>
</evidence>
<evidence type="ECO:0000256" key="11">
    <source>
        <dbReference type="ARBA" id="ARBA00030399"/>
    </source>
</evidence>
<keyword evidence="9 14" id="KW-0949">S-adenosyl-L-methionine</keyword>
<feature type="domain" description="SAM-dependent MTase RsmB/NOP-type" evidence="16">
    <location>
        <begin position="218"/>
        <end position="497"/>
    </location>
</feature>
<sequence>MSSSDKRPRRPSQSSGNGSSNGQGKRSSSPANRNGSSNPQSAPKVGARKLSARDVALNVLTDVEASGSYSNLQLNQALVQAGLERADAGLTTEIVYGTISHLNTIDYFLGRFVAKGMHKLQPWVRSLLRLSFYQIYYLDRIPPHAAVNEAVNIAKRRGHQGISGMVNGVLRNVLRQLDELVIPDNLSAVQRISLQYSHPEWLVERWVQQFGESVTEQICMSNNEPPAVSVRVNTNKTTREQMLKTLNDAGYYAQPSTIAPDGILVGGSGNMALTDWYRDGMLSIQDESSMLVAEAVQPEPGMSILDCCAAPGGKTAHIAEKMHNQGHIIANDIHEHKRKLIDDQAQRLHLSVIDTAVGDAMALPERYEAASFDRILLDAPCSGLGVIRRKPDLKWNKSASDIKEIAALQRRLLERVSSLLKPGGILVYSTCTIEQSENEDVVRSFVDTHPQFEPVVVPLFADKLAHATASEQAALGVQILPQDYHSDGFYIAALRLKP</sequence>
<gene>
    <name evidence="17" type="ORF">JOC58_003487</name>
</gene>
<dbReference type="InterPro" id="IPR049560">
    <property type="entry name" value="MeTrfase_RsmB-F_NOP2_cat"/>
</dbReference>
<dbReference type="PROSITE" id="PS51686">
    <property type="entry name" value="SAM_MT_RSMB_NOP"/>
    <property type="match status" value="1"/>
</dbReference>
<feature type="binding site" evidence="14">
    <location>
        <begin position="308"/>
        <end position="314"/>
    </location>
    <ligand>
        <name>S-adenosyl-L-methionine</name>
        <dbReference type="ChEBI" id="CHEBI:59789"/>
    </ligand>
</feature>
<dbReference type="NCBIfam" id="TIGR00563">
    <property type="entry name" value="rsmB"/>
    <property type="match status" value="1"/>
</dbReference>
<dbReference type="Gene3D" id="3.40.50.150">
    <property type="entry name" value="Vaccinia Virus protein VP39"/>
    <property type="match status" value="1"/>
</dbReference>
<name>A0ABU1J242_9BACL</name>
<dbReference type="GO" id="GO:0032259">
    <property type="term" value="P:methylation"/>
    <property type="evidence" value="ECO:0007669"/>
    <property type="project" value="UniProtKB-KW"/>
</dbReference>
<dbReference type="PROSITE" id="PS01153">
    <property type="entry name" value="NOL1_NOP2_SUN"/>
    <property type="match status" value="1"/>
</dbReference>
<feature type="binding site" evidence="14">
    <location>
        <position position="332"/>
    </location>
    <ligand>
        <name>S-adenosyl-L-methionine</name>
        <dbReference type="ChEBI" id="CHEBI:59789"/>
    </ligand>
</feature>
<dbReference type="InterPro" id="IPR054728">
    <property type="entry name" value="RsmB-like_ferredoxin"/>
</dbReference>
<feature type="binding site" evidence="14">
    <location>
        <position position="359"/>
    </location>
    <ligand>
        <name>S-adenosyl-L-methionine</name>
        <dbReference type="ChEBI" id="CHEBI:59789"/>
    </ligand>
</feature>
<comment type="subcellular location">
    <subcellularLocation>
        <location evidence="2">Cytoplasm</location>
    </subcellularLocation>
</comment>
<proteinExistence type="inferred from homology"/>
<keyword evidence="10 14" id="KW-0694">RNA-binding</keyword>
<dbReference type="NCBIfam" id="NF011494">
    <property type="entry name" value="PRK14902.1"/>
    <property type="match status" value="1"/>
</dbReference>
<evidence type="ECO:0000313" key="18">
    <source>
        <dbReference type="Proteomes" id="UP001185028"/>
    </source>
</evidence>
<dbReference type="Gene3D" id="1.10.940.10">
    <property type="entry name" value="NusB-like"/>
    <property type="match status" value="1"/>
</dbReference>
<evidence type="ECO:0000256" key="13">
    <source>
        <dbReference type="ARBA" id="ARBA00047283"/>
    </source>
</evidence>
<comment type="similarity">
    <text evidence="3 14">Belongs to the class I-like SAM-binding methyltransferase superfamily. RsmB/NOP family.</text>
</comment>
<accession>A0ABU1J242</accession>
<dbReference type="PANTHER" id="PTHR22807">
    <property type="entry name" value="NOP2 YEAST -RELATED NOL1/NOP2/FMU SUN DOMAIN-CONTAINING"/>
    <property type="match status" value="1"/>
</dbReference>
<evidence type="ECO:0000256" key="15">
    <source>
        <dbReference type="SAM" id="MobiDB-lite"/>
    </source>
</evidence>
<dbReference type="SUPFAM" id="SSF53335">
    <property type="entry name" value="S-adenosyl-L-methionine-dependent methyltransferases"/>
    <property type="match status" value="1"/>
</dbReference>
<dbReference type="RefSeq" id="WP_188775131.1">
    <property type="nucleotide sequence ID" value="NZ_BMMB01000004.1"/>
</dbReference>
<dbReference type="InterPro" id="IPR023267">
    <property type="entry name" value="RCMT"/>
</dbReference>
<dbReference type="Pfam" id="PF22458">
    <property type="entry name" value="RsmF-B_ferredox"/>
    <property type="match status" value="1"/>
</dbReference>
<evidence type="ECO:0000256" key="12">
    <source>
        <dbReference type="ARBA" id="ARBA00031088"/>
    </source>
</evidence>
<dbReference type="InterPro" id="IPR029063">
    <property type="entry name" value="SAM-dependent_MTases_sf"/>
</dbReference>
<dbReference type="CDD" id="cd00620">
    <property type="entry name" value="Methyltransferase_Sun"/>
    <property type="match status" value="1"/>
</dbReference>
<evidence type="ECO:0000256" key="4">
    <source>
        <dbReference type="ARBA" id="ARBA00012140"/>
    </source>
</evidence>
<dbReference type="CDD" id="cd02440">
    <property type="entry name" value="AdoMet_MTases"/>
    <property type="match status" value="1"/>
</dbReference>
<reference evidence="17 18" key="1">
    <citation type="submission" date="2023-07" db="EMBL/GenBank/DDBJ databases">
        <title>Genomic Encyclopedia of Type Strains, Phase IV (KMG-IV): sequencing the most valuable type-strain genomes for metagenomic binning, comparative biology and taxonomic classification.</title>
        <authorList>
            <person name="Goeker M."/>
        </authorList>
    </citation>
    <scope>NUCLEOTIDE SEQUENCE [LARGE SCALE GENOMIC DNA]</scope>
    <source>
        <strain evidence="17 18">DSM 22170</strain>
    </source>
</reference>
<evidence type="ECO:0000256" key="6">
    <source>
        <dbReference type="ARBA" id="ARBA00022552"/>
    </source>
</evidence>
<dbReference type="EC" id="2.1.1.176" evidence="4"/>
<keyword evidence="7 14" id="KW-0489">Methyltransferase</keyword>
<feature type="region of interest" description="Disordered" evidence="15">
    <location>
        <begin position="1"/>
        <end position="48"/>
    </location>
</feature>
<feature type="compositionally biased region" description="Low complexity" evidence="15">
    <location>
        <begin position="11"/>
        <end position="29"/>
    </location>
</feature>
<feature type="binding site" evidence="14">
    <location>
        <position position="378"/>
    </location>
    <ligand>
        <name>S-adenosyl-L-methionine</name>
        <dbReference type="ChEBI" id="CHEBI:59789"/>
    </ligand>
</feature>
<evidence type="ECO:0000256" key="1">
    <source>
        <dbReference type="ARBA" id="ARBA00002724"/>
    </source>
</evidence>
<dbReference type="InterPro" id="IPR048019">
    <property type="entry name" value="RsmB-like_N"/>
</dbReference>
<evidence type="ECO:0000256" key="9">
    <source>
        <dbReference type="ARBA" id="ARBA00022691"/>
    </source>
</evidence>
<dbReference type="EMBL" id="JAVDQH010000015">
    <property type="protein sequence ID" value="MDR6245574.1"/>
    <property type="molecule type" value="Genomic_DNA"/>
</dbReference>
<protein>
    <recommendedName>
        <fullName evidence="4">16S rRNA (cytosine(967)-C(5))-methyltransferase</fullName>
        <ecNumber evidence="4">2.1.1.176</ecNumber>
    </recommendedName>
    <alternativeName>
        <fullName evidence="11">16S rRNA m5C967 methyltransferase</fullName>
    </alternativeName>
    <alternativeName>
        <fullName evidence="12">rRNA (cytosine-C(5)-)-methyltransferase RsmB</fullName>
    </alternativeName>
</protein>
<organism evidence="17 18">
    <name type="scientific">Paenibacillus hunanensis</name>
    <dbReference type="NCBI Taxonomy" id="539262"/>
    <lineage>
        <taxon>Bacteria</taxon>
        <taxon>Bacillati</taxon>
        <taxon>Bacillota</taxon>
        <taxon>Bacilli</taxon>
        <taxon>Bacillales</taxon>
        <taxon>Paenibacillaceae</taxon>
        <taxon>Paenibacillus</taxon>
    </lineage>
</organism>
<dbReference type="InterPro" id="IPR035926">
    <property type="entry name" value="NusB-like_sf"/>
</dbReference>
<evidence type="ECO:0000256" key="5">
    <source>
        <dbReference type="ARBA" id="ARBA00022490"/>
    </source>
</evidence>
<dbReference type="InterPro" id="IPR001678">
    <property type="entry name" value="MeTrfase_RsmB-F_NOP2_dom"/>
</dbReference>
<keyword evidence="18" id="KW-1185">Reference proteome</keyword>
<dbReference type="PRINTS" id="PR02008">
    <property type="entry name" value="RCMTFAMILY"/>
</dbReference>
<evidence type="ECO:0000256" key="3">
    <source>
        <dbReference type="ARBA" id="ARBA00007494"/>
    </source>
</evidence>
<evidence type="ECO:0000256" key="14">
    <source>
        <dbReference type="PROSITE-ProRule" id="PRU01023"/>
    </source>
</evidence>
<dbReference type="PANTHER" id="PTHR22807:SF53">
    <property type="entry name" value="RIBOSOMAL RNA SMALL SUBUNIT METHYLTRANSFERASE B-RELATED"/>
    <property type="match status" value="1"/>
</dbReference>
<dbReference type="Proteomes" id="UP001185028">
    <property type="component" value="Unassembled WGS sequence"/>
</dbReference>
<keyword evidence="8 14" id="KW-0808">Transferase</keyword>
<comment type="function">
    <text evidence="1">Specifically methylates the cytosine at position 967 (m5C967) of 16S rRNA.</text>
</comment>
<dbReference type="Pfam" id="PF01029">
    <property type="entry name" value="NusB"/>
    <property type="match status" value="1"/>
</dbReference>
<evidence type="ECO:0000256" key="7">
    <source>
        <dbReference type="ARBA" id="ARBA00022603"/>
    </source>
</evidence>
<dbReference type="InterPro" id="IPR006027">
    <property type="entry name" value="NusB_RsmB_TIM44"/>
</dbReference>
<dbReference type="Pfam" id="PF01189">
    <property type="entry name" value="Methyltr_RsmB-F"/>
    <property type="match status" value="1"/>
</dbReference>